<evidence type="ECO:0000256" key="1">
    <source>
        <dbReference type="ARBA" id="ARBA00022448"/>
    </source>
</evidence>
<keyword evidence="1" id="KW-0813">Transport</keyword>
<evidence type="ECO:0000256" key="7">
    <source>
        <dbReference type="ARBA" id="ARBA00023136"/>
    </source>
</evidence>
<keyword evidence="5 9" id="KW-0067">ATP-binding</keyword>
<dbReference type="GO" id="GO:0005524">
    <property type="term" value="F:ATP binding"/>
    <property type="evidence" value="ECO:0007669"/>
    <property type="project" value="UniProtKB-KW"/>
</dbReference>
<dbReference type="PANTHER" id="PTHR42781">
    <property type="entry name" value="SPERMIDINE/PUTRESCINE IMPORT ATP-BINDING PROTEIN POTA"/>
    <property type="match status" value="1"/>
</dbReference>
<evidence type="ECO:0000256" key="3">
    <source>
        <dbReference type="ARBA" id="ARBA00022519"/>
    </source>
</evidence>
<dbReference type="InterPro" id="IPR003593">
    <property type="entry name" value="AAA+_ATPase"/>
</dbReference>
<evidence type="ECO:0000256" key="6">
    <source>
        <dbReference type="ARBA" id="ARBA00022967"/>
    </source>
</evidence>
<comment type="caution">
    <text evidence="9">The sequence shown here is derived from an EMBL/GenBank/DDBJ whole genome shotgun (WGS) entry which is preliminary data.</text>
</comment>
<keyword evidence="6" id="KW-1278">Translocase</keyword>
<organism evidence="9">
    <name type="scientific">Caldilineaceae bacterium SB0662_bin_9</name>
    <dbReference type="NCBI Taxonomy" id="2605258"/>
    <lineage>
        <taxon>Bacteria</taxon>
        <taxon>Bacillati</taxon>
        <taxon>Chloroflexota</taxon>
        <taxon>Caldilineae</taxon>
        <taxon>Caldilineales</taxon>
        <taxon>Caldilineaceae</taxon>
    </lineage>
</organism>
<dbReference type="SMART" id="SM00382">
    <property type="entry name" value="AAA"/>
    <property type="match status" value="1"/>
</dbReference>
<keyword evidence="3" id="KW-0997">Cell inner membrane</keyword>
<evidence type="ECO:0000259" key="8">
    <source>
        <dbReference type="PROSITE" id="PS50893"/>
    </source>
</evidence>
<reference evidence="9" key="1">
    <citation type="submission" date="2019-09" db="EMBL/GenBank/DDBJ databases">
        <title>Characterisation of the sponge microbiome using genome-centric metagenomics.</title>
        <authorList>
            <person name="Engelberts J.P."/>
            <person name="Robbins S.J."/>
            <person name="De Goeij J.M."/>
            <person name="Aranda M."/>
            <person name="Bell S.C."/>
            <person name="Webster N.S."/>
        </authorList>
    </citation>
    <scope>NUCLEOTIDE SEQUENCE</scope>
    <source>
        <strain evidence="9">SB0662_bin_9</strain>
    </source>
</reference>
<keyword evidence="4" id="KW-0547">Nucleotide-binding</keyword>
<accession>A0A6B1DVS9</accession>
<dbReference type="Pfam" id="PF00005">
    <property type="entry name" value="ABC_tran"/>
    <property type="match status" value="1"/>
</dbReference>
<keyword evidence="2" id="KW-1003">Cell membrane</keyword>
<feature type="domain" description="ABC transporter" evidence="8">
    <location>
        <begin position="5"/>
        <end position="236"/>
    </location>
</feature>
<proteinExistence type="predicted"/>
<evidence type="ECO:0000256" key="5">
    <source>
        <dbReference type="ARBA" id="ARBA00022840"/>
    </source>
</evidence>
<keyword evidence="7" id="KW-0472">Membrane</keyword>
<dbReference type="PROSITE" id="PS00211">
    <property type="entry name" value="ABC_TRANSPORTER_1"/>
    <property type="match status" value="1"/>
</dbReference>
<dbReference type="InterPro" id="IPR027417">
    <property type="entry name" value="P-loop_NTPase"/>
</dbReference>
<evidence type="ECO:0000256" key="4">
    <source>
        <dbReference type="ARBA" id="ARBA00022741"/>
    </source>
</evidence>
<dbReference type="SUPFAM" id="SSF52540">
    <property type="entry name" value="P-loop containing nucleoside triphosphate hydrolases"/>
    <property type="match status" value="1"/>
</dbReference>
<evidence type="ECO:0000256" key="2">
    <source>
        <dbReference type="ARBA" id="ARBA00022475"/>
    </source>
</evidence>
<evidence type="ECO:0000313" key="9">
    <source>
        <dbReference type="EMBL" id="MYD91107.1"/>
    </source>
</evidence>
<dbReference type="EMBL" id="VXPY01000087">
    <property type="protein sequence ID" value="MYD91107.1"/>
    <property type="molecule type" value="Genomic_DNA"/>
</dbReference>
<gene>
    <name evidence="9" type="ORF">F4Y08_12355</name>
</gene>
<dbReference type="Gene3D" id="3.40.50.300">
    <property type="entry name" value="P-loop containing nucleotide triphosphate hydrolases"/>
    <property type="match status" value="1"/>
</dbReference>
<dbReference type="InterPro" id="IPR017871">
    <property type="entry name" value="ABC_transporter-like_CS"/>
</dbReference>
<dbReference type="PANTHER" id="PTHR42781:SF5">
    <property type="entry name" value="PUTRESCINE TRANSPORT ATP-BINDING PROTEIN POTG"/>
    <property type="match status" value="1"/>
</dbReference>
<dbReference type="PROSITE" id="PS50893">
    <property type="entry name" value="ABC_TRANSPORTER_2"/>
    <property type="match status" value="1"/>
</dbReference>
<dbReference type="InterPro" id="IPR003439">
    <property type="entry name" value="ABC_transporter-like_ATP-bd"/>
</dbReference>
<dbReference type="GO" id="GO:0016887">
    <property type="term" value="F:ATP hydrolysis activity"/>
    <property type="evidence" value="ECO:0007669"/>
    <property type="project" value="InterPro"/>
</dbReference>
<name>A0A6B1DVS9_9CHLR</name>
<protein>
    <submittedName>
        <fullName evidence="9">ABC transporter ATP-binding protein</fullName>
    </submittedName>
</protein>
<sequence length="366" mass="40057">MVAYLEVTNLWKSFGDTESVLQGLGFVQERGEILCLLGASGCGKTTVLQILAGLMPADAGRVLLGGRDQDGIPVHARRIGYVFQDHVLFPHLSVRRNVEYGLRMLKWPSRQRSRRVHEMLELVDLAGYEERPVRGLSGGESQRVALARSLAPAPDLLLLDEPLSSVDQRLRGDLVTQLRSVLETQSITAVHVTHDLEEAYFMGDRVAFVHGGRVNRIDAPSALVANPATVACARYLGMGNIFALDTPEGQRLREWATSAAGTGGDRGLTNATHLLIRPRTVLRSGHGETRKGLPCSGTVTSIRPKVNEVEVELRLTQPDLEGATIRLDLARTGIRRELQMALEASVRDQGARPWILGSDGVAWLTE</sequence>
<dbReference type="AlphaFoldDB" id="A0A6B1DVS9"/>
<dbReference type="InterPro" id="IPR050093">
    <property type="entry name" value="ABC_SmlMolc_Importer"/>
</dbReference>